<dbReference type="EMBL" id="CP048020">
    <property type="protein sequence ID" value="QHX43920.1"/>
    <property type="molecule type" value="Genomic_DNA"/>
</dbReference>
<sequence>MVKCPKRYIFVIVYVLVAALLSAQIVSGKKDIAVFRLSHSGYVPSEVAARIDQRIIDVVTSFKRFNVIGMEYRLNSNNIVSFIDQIKRMKEQRSEISETVLSGEEAFTRADWERLTGAFLVFAPRITDYDERLMFEETVVEGKKVIKKYWIVRIEGAISILDVSGSASERVIPLSVKKVAKRRSDAVDEAISSLISSVYTAIKFEPEFALASGVLAVDHENNTVTIELGKDIGINAGDEYILQKSISVAGKQSVKETGLLIISEVHDTFSVAKVIYADQPIVEGDSVKELLGSRILLQGYAGITVPITGVMTKDSKEFLRVQPTFGIRAVYKANFHLSISVGYEYAIQQPIGSSAVLSAKPMRLTPFGTGYLGIGVYNFYTSRFKITPELQFCFSGTSVAAQSNSAKTYTVTATQLGGRVLVSADYFISRNWTIGGSAGFGYMHNLLSPAQAAEKLKKESLFPPPELDKVNNYAWDVLSSHMNFHVFIGITRRF</sequence>
<reference evidence="1 2" key="1">
    <citation type="submission" date="2020-01" db="EMBL/GenBank/DDBJ databases">
        <title>Complete genome sequence of a human oral phylogroup 1 Treponema sp. strain ATCC 700766, originally isolated from periodontitis dental plaque.</title>
        <authorList>
            <person name="Chan Y."/>
            <person name="Huo Y.-B."/>
            <person name="Yu X.-L."/>
            <person name="Zeng H."/>
            <person name="Leung W.-K."/>
            <person name="Watt R.M."/>
        </authorList>
    </citation>
    <scope>NUCLEOTIDE SEQUENCE [LARGE SCALE GENOMIC DNA]</scope>
    <source>
        <strain evidence="1 2">OMZ 804</strain>
    </source>
</reference>
<name>A0A6P1Y3P8_9SPIR</name>
<accession>A0A6P1Y3P8</accession>
<organism evidence="1 2">
    <name type="scientific">Treponema vincentii</name>
    <dbReference type="NCBI Taxonomy" id="69710"/>
    <lineage>
        <taxon>Bacteria</taxon>
        <taxon>Pseudomonadati</taxon>
        <taxon>Spirochaetota</taxon>
        <taxon>Spirochaetia</taxon>
        <taxon>Spirochaetales</taxon>
        <taxon>Treponemataceae</taxon>
        <taxon>Treponema</taxon>
    </lineage>
</organism>
<dbReference type="AlphaFoldDB" id="A0A6P1Y3P8"/>
<proteinExistence type="predicted"/>
<protein>
    <submittedName>
        <fullName evidence="1">Uncharacterized protein</fullName>
    </submittedName>
</protein>
<evidence type="ECO:0000313" key="2">
    <source>
        <dbReference type="Proteomes" id="UP000464374"/>
    </source>
</evidence>
<gene>
    <name evidence="1" type="ORF">GWP43_11225</name>
</gene>
<evidence type="ECO:0000313" key="1">
    <source>
        <dbReference type="EMBL" id="QHX43920.1"/>
    </source>
</evidence>
<dbReference type="Proteomes" id="UP000464374">
    <property type="component" value="Chromosome"/>
</dbReference>
<dbReference type="KEGG" id="trz:GWP43_11225"/>